<protein>
    <submittedName>
        <fullName evidence="2">Uncharacterized protein</fullName>
    </submittedName>
</protein>
<dbReference type="AlphaFoldDB" id="A0A2W1N1F7"/>
<comment type="caution">
    <text evidence="2">The sequence shown here is derived from an EMBL/GenBank/DDBJ whole genome shotgun (WGS) entry which is preliminary data.</text>
</comment>
<accession>A0A2W1N1F7</accession>
<dbReference type="EMBL" id="QKSB01000003">
    <property type="protein sequence ID" value="PZE17624.1"/>
    <property type="molecule type" value="Genomic_DNA"/>
</dbReference>
<keyword evidence="3" id="KW-1185">Reference proteome</keyword>
<feature type="transmembrane region" description="Helical" evidence="1">
    <location>
        <begin position="146"/>
        <end position="166"/>
    </location>
</feature>
<feature type="transmembrane region" description="Helical" evidence="1">
    <location>
        <begin position="84"/>
        <end position="102"/>
    </location>
</feature>
<feature type="transmembrane region" description="Helical" evidence="1">
    <location>
        <begin position="178"/>
        <end position="202"/>
    </location>
</feature>
<feature type="transmembrane region" description="Helical" evidence="1">
    <location>
        <begin position="208"/>
        <end position="224"/>
    </location>
</feature>
<dbReference type="Proteomes" id="UP000249248">
    <property type="component" value="Unassembled WGS sequence"/>
</dbReference>
<feature type="transmembrane region" description="Helical" evidence="1">
    <location>
        <begin position="114"/>
        <end position="134"/>
    </location>
</feature>
<feature type="transmembrane region" description="Helical" evidence="1">
    <location>
        <begin position="22"/>
        <end position="39"/>
    </location>
</feature>
<dbReference type="OrthoDB" id="1523094at2"/>
<evidence type="ECO:0000313" key="3">
    <source>
        <dbReference type="Proteomes" id="UP000249248"/>
    </source>
</evidence>
<gene>
    <name evidence="2" type="ORF">DNU06_07280</name>
</gene>
<keyword evidence="1" id="KW-0812">Transmembrane</keyword>
<reference evidence="2 3" key="1">
    <citation type="submission" date="2018-06" db="EMBL/GenBank/DDBJ databases">
        <title>The draft genome sequence of Crocinitomix sp. SM1701.</title>
        <authorList>
            <person name="Zhang X."/>
        </authorList>
    </citation>
    <scope>NUCLEOTIDE SEQUENCE [LARGE SCALE GENOMIC DNA]</scope>
    <source>
        <strain evidence="2 3">SM1701</strain>
    </source>
</reference>
<proteinExistence type="predicted"/>
<evidence type="ECO:0000313" key="2">
    <source>
        <dbReference type="EMBL" id="PZE17624.1"/>
    </source>
</evidence>
<dbReference type="RefSeq" id="WP_111062584.1">
    <property type="nucleotide sequence ID" value="NZ_JBHUCU010000027.1"/>
</dbReference>
<sequence>MIGADFEKIEFVVYGLNLLEPMALITDAIMGGLSVYYGIKTLKMKKGNSFYKLWAMFFLFFGIGSIIGGIGHTFYNYFGLLGKFPSWVSGPIAVYFIEKAMISLHWNETLKKRLMFWFNVKLVLIYAAFLFILFFVDNPAKPNLPFLPIAFNTIFGLILTAGILGFKYTQKISVKFKYFWLGILIMSPSALIFLFKINLYQWFDKNDFSHVLITIGITYFYLGLKKLSTGLK</sequence>
<evidence type="ECO:0000256" key="1">
    <source>
        <dbReference type="SAM" id="Phobius"/>
    </source>
</evidence>
<name>A0A2W1N1F7_9FLAO</name>
<dbReference type="InterPro" id="IPR054235">
    <property type="entry name" value="DUF6962"/>
</dbReference>
<dbReference type="Pfam" id="PF22285">
    <property type="entry name" value="DUF6962"/>
    <property type="match status" value="1"/>
</dbReference>
<keyword evidence="1" id="KW-1133">Transmembrane helix</keyword>
<feature type="transmembrane region" description="Helical" evidence="1">
    <location>
        <begin position="51"/>
        <end position="78"/>
    </location>
</feature>
<organism evidence="2 3">
    <name type="scientific">Putridiphycobacter roseus</name>
    <dbReference type="NCBI Taxonomy" id="2219161"/>
    <lineage>
        <taxon>Bacteria</taxon>
        <taxon>Pseudomonadati</taxon>
        <taxon>Bacteroidota</taxon>
        <taxon>Flavobacteriia</taxon>
        <taxon>Flavobacteriales</taxon>
        <taxon>Crocinitomicaceae</taxon>
        <taxon>Putridiphycobacter</taxon>
    </lineage>
</organism>
<keyword evidence="1" id="KW-0472">Membrane</keyword>